<dbReference type="InterPro" id="IPR020556">
    <property type="entry name" value="Amidase_CS"/>
</dbReference>
<dbReference type="PANTHER" id="PTHR11895:SF7">
    <property type="entry name" value="GLUTAMYL-TRNA(GLN) AMIDOTRANSFERASE SUBUNIT A, MITOCHONDRIAL"/>
    <property type="match status" value="1"/>
</dbReference>
<dbReference type="EMBL" id="JAVIIZ010000014">
    <property type="protein sequence ID" value="MDX8474746.1"/>
    <property type="molecule type" value="Genomic_DNA"/>
</dbReference>
<comment type="caution">
    <text evidence="5">The sequence shown here is derived from an EMBL/GenBank/DDBJ whole genome shotgun (WGS) entry which is preliminary data.</text>
</comment>
<reference evidence="5 6" key="1">
    <citation type="submission" date="2023-08" db="EMBL/GenBank/DDBJ databases">
        <title>Implementing the SeqCode for naming new Mesorhizobium species isolated from Vachellia karroo root nodules.</title>
        <authorList>
            <person name="Van Lill M."/>
        </authorList>
    </citation>
    <scope>NUCLEOTIDE SEQUENCE [LARGE SCALE GENOMIC DNA]</scope>
    <source>
        <strain evidence="5 6">VK23A</strain>
    </source>
</reference>
<evidence type="ECO:0000256" key="1">
    <source>
        <dbReference type="ARBA" id="ARBA00003871"/>
    </source>
</evidence>
<dbReference type="RefSeq" id="WP_320317844.1">
    <property type="nucleotide sequence ID" value="NZ_JAVIIX010000013.1"/>
</dbReference>
<gene>
    <name evidence="5" type="ORF">RFM27_21910</name>
</gene>
<dbReference type="PANTHER" id="PTHR11895">
    <property type="entry name" value="TRANSAMIDASE"/>
    <property type="match status" value="1"/>
</dbReference>
<organism evidence="5 6">
    <name type="scientific">Mesorhizobium dulcispinae</name>
    <dbReference type="NCBI Taxonomy" id="3072316"/>
    <lineage>
        <taxon>Bacteria</taxon>
        <taxon>Pseudomonadati</taxon>
        <taxon>Pseudomonadota</taxon>
        <taxon>Alphaproteobacteria</taxon>
        <taxon>Hyphomicrobiales</taxon>
        <taxon>Phyllobacteriaceae</taxon>
        <taxon>Mesorhizobium</taxon>
    </lineage>
</organism>
<dbReference type="Pfam" id="PF01425">
    <property type="entry name" value="Amidase"/>
    <property type="match status" value="1"/>
</dbReference>
<dbReference type="PROSITE" id="PS00571">
    <property type="entry name" value="AMIDASES"/>
    <property type="match status" value="1"/>
</dbReference>
<dbReference type="Proteomes" id="UP001271780">
    <property type="component" value="Unassembled WGS sequence"/>
</dbReference>
<keyword evidence="6" id="KW-1185">Reference proteome</keyword>
<evidence type="ECO:0000256" key="2">
    <source>
        <dbReference type="ARBA" id="ARBA00009199"/>
    </source>
</evidence>
<dbReference type="InterPro" id="IPR000120">
    <property type="entry name" value="Amidase"/>
</dbReference>
<evidence type="ECO:0000313" key="5">
    <source>
        <dbReference type="EMBL" id="MDX8474746.1"/>
    </source>
</evidence>
<dbReference type="InterPro" id="IPR036928">
    <property type="entry name" value="AS_sf"/>
</dbReference>
<accession>A0ABU4XJ07</accession>
<comment type="function">
    <text evidence="1">Hydrolyzes indole-3-acetamide (IAM) into indole-3-acetic acid (IAA).</text>
</comment>
<protein>
    <recommendedName>
        <fullName evidence="3">Indoleacetamide hydrolase</fullName>
    </recommendedName>
</protein>
<name>A0ABU4XJ07_9HYPH</name>
<evidence type="ECO:0000256" key="3">
    <source>
        <dbReference type="ARBA" id="ARBA00021874"/>
    </source>
</evidence>
<dbReference type="Gene3D" id="3.90.1300.10">
    <property type="entry name" value="Amidase signature (AS) domain"/>
    <property type="match status" value="1"/>
</dbReference>
<dbReference type="InterPro" id="IPR023631">
    <property type="entry name" value="Amidase_dom"/>
</dbReference>
<comment type="similarity">
    <text evidence="2">Belongs to the amidase family.</text>
</comment>
<feature type="domain" description="Amidase" evidence="4">
    <location>
        <begin position="28"/>
        <end position="475"/>
    </location>
</feature>
<dbReference type="SUPFAM" id="SSF75304">
    <property type="entry name" value="Amidase signature (AS) enzymes"/>
    <property type="match status" value="1"/>
</dbReference>
<evidence type="ECO:0000313" key="6">
    <source>
        <dbReference type="Proteomes" id="UP001271780"/>
    </source>
</evidence>
<proteinExistence type="inferred from homology"/>
<evidence type="ECO:0000259" key="4">
    <source>
        <dbReference type="Pfam" id="PF01425"/>
    </source>
</evidence>
<sequence>MSIERVLWEQDVTGLAELVHKGEISPPELVDAAIARAEATRPDINAIATPLYDAARARAKATDRKLPLAGVPFALKDLGIGIKGVPIHGGSRIPAFTADFNSVMVERYLAAGLIPIATSTSPEHGLRLMTESARFGITRNPWNTGHTTGGSSGGSAALVAAGVVPAAHASDGGGSIRVPSACSGLVGLKTSRGRVPLTPLTSETWYGMVVDHAISRSVRDTALLLDLTHGADPLSPYAAREPKGSFAAAAARDPGKLSLAIYRKSPLGLPISAETLEALDTAVALAREGGHTVDEIDLPYVGRDFMADFCKSVASAVAGMMRAEALRVGRPVSGEVERATRVLGRLGEMLSAGEVYDAVQRLNATARRMIEETARFDAVLMPIIAHPPLVCGSMDPKGADELIENLLDKLHLTGLLRIKSVFGQLMDKSLWFTHWPAIHNVSGQPSIAMPVHVTADGLPLGIQAAGRPGDEETLLSFAAQMEKISGWLKRRAPLKVPG</sequence>